<sequence length="269" mass="29112">MGSYEMTAYRFIGITPLLFFGLLTAPALAHSPYLKPAAFTVPATRDHITVEAAFSDGDLRPDVAMKSDAFHIIAPDGTDTPLPAAATLKDAVFLEAPLKAEGTYLISSGVRKGRVARGVIRDGEVHFLEGPNAARSGETVIDVQSLTRADVYVTHGRPSRPDFRSDGVELFPVTAPYDAYAGEPFTVRVRENGKGLPGQDVTIITDGQTYAMPRVGEKTLRTNDAGEVTFTPKTAGLYLLQVRMRRPAEGRANLWLSHTATLTLEVLPQ</sequence>
<dbReference type="HOGENOM" id="CLU_079897_1_0_5"/>
<protein>
    <submittedName>
        <fullName evidence="1">Nickel transport complex, NikM subunit, transmembrane</fullName>
    </submittedName>
</protein>
<keyword evidence="1" id="KW-0472">Membrane</keyword>
<gene>
    <name evidence="1" type="ordered locus">Astex_0870</name>
</gene>
<dbReference type="AlphaFoldDB" id="E8RKZ2"/>
<dbReference type="STRING" id="573065.Astex_0870"/>
<keyword evidence="2" id="KW-1185">Reference proteome</keyword>
<accession>E8RKZ2</accession>
<dbReference type="eggNOG" id="COG5266">
    <property type="taxonomic scope" value="Bacteria"/>
</dbReference>
<evidence type="ECO:0000313" key="1">
    <source>
        <dbReference type="EMBL" id="ADU12552.1"/>
    </source>
</evidence>
<dbReference type="EMBL" id="CP002395">
    <property type="protein sequence ID" value="ADU12552.1"/>
    <property type="molecule type" value="Genomic_DNA"/>
</dbReference>
<proteinExistence type="predicted"/>
<organism evidence="1 2">
    <name type="scientific">Asticcacaulis excentricus (strain ATCC 15261 / DSM 4724 / KCTC 12464 / NCIMB 9791 / VKM B-1370 / CB 48)</name>
    <dbReference type="NCBI Taxonomy" id="573065"/>
    <lineage>
        <taxon>Bacteria</taxon>
        <taxon>Pseudomonadati</taxon>
        <taxon>Pseudomonadota</taxon>
        <taxon>Alphaproteobacteria</taxon>
        <taxon>Caulobacterales</taxon>
        <taxon>Caulobacteraceae</taxon>
        <taxon>Asticcacaulis</taxon>
    </lineage>
</organism>
<dbReference type="Pfam" id="PF10670">
    <property type="entry name" value="DUF4198"/>
    <property type="match status" value="1"/>
</dbReference>
<dbReference type="InterPro" id="IPR019613">
    <property type="entry name" value="DUF4198"/>
</dbReference>
<dbReference type="Proteomes" id="UP000001492">
    <property type="component" value="Chromosome 1"/>
</dbReference>
<name>E8RKZ2_ASTEC</name>
<evidence type="ECO:0000313" key="2">
    <source>
        <dbReference type="Proteomes" id="UP000001492"/>
    </source>
</evidence>
<keyword evidence="1" id="KW-0812">Transmembrane</keyword>
<dbReference type="KEGG" id="aex:Astex_0870"/>
<reference evidence="2" key="1">
    <citation type="submission" date="2010-12" db="EMBL/GenBank/DDBJ databases">
        <title>Complete sequence of chromosome 1 of Asticcacaulis excentricus CB 48.</title>
        <authorList>
            <consortium name="US DOE Joint Genome Institute"/>
            <person name="Lucas S."/>
            <person name="Copeland A."/>
            <person name="Lapidus A."/>
            <person name="Cheng J.-F."/>
            <person name="Bruce D."/>
            <person name="Goodwin L."/>
            <person name="Pitluck S."/>
            <person name="Teshima H."/>
            <person name="Davenport K."/>
            <person name="Detter J.C."/>
            <person name="Han C."/>
            <person name="Tapia R."/>
            <person name="Land M."/>
            <person name="Hauser L."/>
            <person name="Jeffries C."/>
            <person name="Kyrpides N."/>
            <person name="Ivanova N."/>
            <person name="Ovchinnikova G."/>
            <person name="Brun Y.V."/>
            <person name="Woyke T."/>
        </authorList>
    </citation>
    <scope>NUCLEOTIDE SEQUENCE [LARGE SCALE GENOMIC DNA]</scope>
    <source>
        <strain evidence="2">ATCC 15261 / DSM 4724 / KCTC 12464 / NCIMB 9791 / VKM B-1370 / CB 48</strain>
    </source>
</reference>